<sequence>MASRSTCTVPSRYGYGSGTIAKTSLLASSSQLVRPLPSYGVRLRGGASRRASIRRAIGIGSRNVSVRASGGGGNDGGRDPQGGSPEWIDAPLVLVDALSVYTTCHASERIASSEMPVVASLLVAAWWVCAAARRDYAADAAFRDLVWDPAGPMKSGLVGGLKTWLAFAPVATLSFCGVALALGYDVGNYASPPPEGWAPPFLEVVEATAIVTPVARGVLATLWMRLALSASSNDGAAEADSALASPGPAPGPSLDLPVTADTPALPGDPRLVGSPLAEDSYDDQLTLEALRAAPGNITEDSTLQETIVSFGFTLAIGILLVVTLGVGYLSVRDFLDKQEQEKGRKALEREMRERALKAGDQPLDTKRPSERGDFRGFGE</sequence>
<reference evidence="3" key="1">
    <citation type="submission" date="2020-10" db="EMBL/GenBank/DDBJ databases">
        <title>Unveiling of a novel bifunctional photoreceptor, Dualchrome1, isolated from a cosmopolitan green alga.</title>
        <authorList>
            <person name="Suzuki S."/>
            <person name="Kawachi M."/>
        </authorList>
    </citation>
    <scope>NUCLEOTIDE SEQUENCE</scope>
    <source>
        <strain evidence="3">NIES 2893</strain>
    </source>
</reference>
<keyword evidence="2" id="KW-1133">Transmembrane helix</keyword>
<comment type="caution">
    <text evidence="3">The sequence shown here is derived from an EMBL/GenBank/DDBJ whole genome shotgun (WGS) entry which is preliminary data.</text>
</comment>
<feature type="compositionally biased region" description="Low complexity" evidence="1">
    <location>
        <begin position="239"/>
        <end position="257"/>
    </location>
</feature>
<organism evidence="3 4">
    <name type="scientific">Pycnococcus provasolii</name>
    <dbReference type="NCBI Taxonomy" id="41880"/>
    <lineage>
        <taxon>Eukaryota</taxon>
        <taxon>Viridiplantae</taxon>
        <taxon>Chlorophyta</taxon>
        <taxon>Pseudoscourfieldiophyceae</taxon>
        <taxon>Pseudoscourfieldiales</taxon>
        <taxon>Pycnococcaceae</taxon>
        <taxon>Pycnococcus</taxon>
    </lineage>
</organism>
<keyword evidence="2" id="KW-0472">Membrane</keyword>
<gene>
    <name evidence="3" type="ORF">PPROV_000126800</name>
</gene>
<feature type="transmembrane region" description="Helical" evidence="2">
    <location>
        <begin position="307"/>
        <end position="331"/>
    </location>
</feature>
<feature type="region of interest" description="Disordered" evidence="1">
    <location>
        <begin position="351"/>
        <end position="379"/>
    </location>
</feature>
<evidence type="ECO:0000313" key="4">
    <source>
        <dbReference type="Proteomes" id="UP000660262"/>
    </source>
</evidence>
<dbReference type="Proteomes" id="UP000660262">
    <property type="component" value="Unassembled WGS sequence"/>
</dbReference>
<evidence type="ECO:0000313" key="3">
    <source>
        <dbReference type="EMBL" id="GHP02511.1"/>
    </source>
</evidence>
<accession>A0A830HA89</accession>
<proteinExistence type="predicted"/>
<dbReference type="OrthoDB" id="568035at2759"/>
<dbReference type="AlphaFoldDB" id="A0A830HA89"/>
<keyword evidence="2" id="KW-0812">Transmembrane</keyword>
<keyword evidence="4" id="KW-1185">Reference proteome</keyword>
<dbReference type="EMBL" id="BNJQ01000003">
    <property type="protein sequence ID" value="GHP02511.1"/>
    <property type="molecule type" value="Genomic_DNA"/>
</dbReference>
<evidence type="ECO:0000256" key="2">
    <source>
        <dbReference type="SAM" id="Phobius"/>
    </source>
</evidence>
<evidence type="ECO:0000256" key="1">
    <source>
        <dbReference type="SAM" id="MobiDB-lite"/>
    </source>
</evidence>
<name>A0A830HA89_9CHLO</name>
<feature type="region of interest" description="Disordered" evidence="1">
    <location>
        <begin position="238"/>
        <end position="270"/>
    </location>
</feature>
<protein>
    <submittedName>
        <fullName evidence="3">Uncharacterized protein</fullName>
    </submittedName>
</protein>